<evidence type="ECO:0000313" key="2">
    <source>
        <dbReference type="Proteomes" id="UP000028703"/>
    </source>
</evidence>
<comment type="caution">
    <text evidence="1">The sequence shown here is derived from an EMBL/GenBank/DDBJ whole genome shotgun (WGS) entry which is preliminary data.</text>
</comment>
<dbReference type="OrthoDB" id="1241595at2"/>
<dbReference type="AlphaFoldDB" id="A0A085ZBL4"/>
<keyword evidence="2" id="KW-1185">Reference proteome</keyword>
<name>A0A085ZBL4_9FLAO</name>
<accession>A0A085ZBL4</accession>
<evidence type="ECO:0000313" key="1">
    <source>
        <dbReference type="EMBL" id="KFF01828.1"/>
    </source>
</evidence>
<sequence>MNVLDQYKLFFVDRPFTFPGDKTVNRKTAIHCVDNDFLGYFLNRFTDGESIDEIITQIDFIISEGFYDPEYGTEIYLDFITMRYKDTSALFEDIDINKTHLQEIPFSDLKEILYLWKDFIRSSPFDRTTIDSRTEFCYSLKDYETEQEIASFLVKTFHETDFTLIRTENMGDYRKEFSAGYSKGKADEFYVTSLYDKNGRMIYEKEEDYFNGVSEIIIRKYYFDEQLQYNVELLYNRNGEFSAIENINPESPYIYASEIDMLYPGFLVKNPYYKNSDMIP</sequence>
<dbReference type="STRING" id="421531.IX38_15130"/>
<gene>
    <name evidence="1" type="ORF">IX38_15130</name>
</gene>
<dbReference type="EMBL" id="JPRO01000014">
    <property type="protein sequence ID" value="KFF01828.1"/>
    <property type="molecule type" value="Genomic_DNA"/>
</dbReference>
<proteinExistence type="predicted"/>
<protein>
    <submittedName>
        <fullName evidence="1">Uncharacterized protein</fullName>
    </submittedName>
</protein>
<dbReference type="Proteomes" id="UP000028703">
    <property type="component" value="Unassembled WGS sequence"/>
</dbReference>
<dbReference type="RefSeq" id="WP_034706126.1">
    <property type="nucleotide sequence ID" value="NZ_JPRO01000014.1"/>
</dbReference>
<organism evidence="1 2">
    <name type="scientific">Chryseobacterium luteum</name>
    <dbReference type="NCBI Taxonomy" id="421531"/>
    <lineage>
        <taxon>Bacteria</taxon>
        <taxon>Pseudomonadati</taxon>
        <taxon>Bacteroidota</taxon>
        <taxon>Flavobacteriia</taxon>
        <taxon>Flavobacteriales</taxon>
        <taxon>Weeksellaceae</taxon>
        <taxon>Chryseobacterium group</taxon>
        <taxon>Chryseobacterium</taxon>
    </lineage>
</organism>
<reference evidence="1 2" key="1">
    <citation type="submission" date="2014-07" db="EMBL/GenBank/DDBJ databases">
        <title>Genome of Chryseobacterium luteum DSM 18605.</title>
        <authorList>
            <person name="Stropko S.J."/>
            <person name="Pipes S.E."/>
            <person name="Newman J.D."/>
        </authorList>
    </citation>
    <scope>NUCLEOTIDE SEQUENCE [LARGE SCALE GENOMIC DNA]</scope>
    <source>
        <strain evidence="1 2">DSM 18605</strain>
    </source>
</reference>
<dbReference type="eggNOG" id="ENOG50311AY">
    <property type="taxonomic scope" value="Bacteria"/>
</dbReference>